<gene>
    <name evidence="1" type="ORF">KIL84_020568</name>
</gene>
<evidence type="ECO:0000313" key="2">
    <source>
        <dbReference type="Proteomes" id="UP000827986"/>
    </source>
</evidence>
<dbReference type="AlphaFoldDB" id="A0A9D3XVV4"/>
<reference evidence="1" key="1">
    <citation type="submission" date="2021-09" db="EMBL/GenBank/DDBJ databases">
        <title>The genome of Mauremys mutica provides insights into the evolution of semi-aquatic lifestyle.</title>
        <authorList>
            <person name="Gong S."/>
            <person name="Gao Y."/>
        </authorList>
    </citation>
    <scope>NUCLEOTIDE SEQUENCE</scope>
    <source>
        <strain evidence="1">MM-2020</strain>
        <tissue evidence="1">Muscle</tissue>
    </source>
</reference>
<organism evidence="1 2">
    <name type="scientific">Mauremys mutica</name>
    <name type="common">yellowpond turtle</name>
    <dbReference type="NCBI Taxonomy" id="74926"/>
    <lineage>
        <taxon>Eukaryota</taxon>
        <taxon>Metazoa</taxon>
        <taxon>Chordata</taxon>
        <taxon>Craniata</taxon>
        <taxon>Vertebrata</taxon>
        <taxon>Euteleostomi</taxon>
        <taxon>Archelosauria</taxon>
        <taxon>Testudinata</taxon>
        <taxon>Testudines</taxon>
        <taxon>Cryptodira</taxon>
        <taxon>Durocryptodira</taxon>
        <taxon>Testudinoidea</taxon>
        <taxon>Geoemydidae</taxon>
        <taxon>Geoemydinae</taxon>
        <taxon>Mauremys</taxon>
    </lineage>
</organism>
<accession>A0A9D3XVV4</accession>
<keyword evidence="2" id="KW-1185">Reference proteome</keyword>
<dbReference type="Proteomes" id="UP000827986">
    <property type="component" value="Unassembled WGS sequence"/>
</dbReference>
<name>A0A9D3XVV4_9SAUR</name>
<evidence type="ECO:0000313" key="1">
    <source>
        <dbReference type="EMBL" id="KAH1187819.1"/>
    </source>
</evidence>
<comment type="caution">
    <text evidence="1">The sequence shown here is derived from an EMBL/GenBank/DDBJ whole genome shotgun (WGS) entry which is preliminary data.</text>
</comment>
<sequence length="111" mass="12010">MYIPADELKQGLNQVSCGREGLSRESSDLILPLPEKILGKPCAVWGTPKAGSFAPQKYCSEPVDANSILLWTASQLQGTGNFKGRESLPVHLNTDCNIGVFAADNKSWCQT</sequence>
<protein>
    <submittedName>
        <fullName evidence="1">Uncharacterized protein</fullName>
    </submittedName>
</protein>
<proteinExistence type="predicted"/>
<dbReference type="EMBL" id="JAHDVG010000463">
    <property type="protein sequence ID" value="KAH1187819.1"/>
    <property type="molecule type" value="Genomic_DNA"/>
</dbReference>